<organism evidence="2 3">
    <name type="scientific">Patella caerulea</name>
    <name type="common">Rayed Mediterranean limpet</name>
    <dbReference type="NCBI Taxonomy" id="87958"/>
    <lineage>
        <taxon>Eukaryota</taxon>
        <taxon>Metazoa</taxon>
        <taxon>Spiralia</taxon>
        <taxon>Lophotrochozoa</taxon>
        <taxon>Mollusca</taxon>
        <taxon>Gastropoda</taxon>
        <taxon>Patellogastropoda</taxon>
        <taxon>Patelloidea</taxon>
        <taxon>Patellidae</taxon>
        <taxon>Patella</taxon>
    </lineage>
</organism>
<keyword evidence="1" id="KW-0472">Membrane</keyword>
<evidence type="ECO:0000313" key="2">
    <source>
        <dbReference type="EMBL" id="KAK6195561.1"/>
    </source>
</evidence>
<keyword evidence="1" id="KW-1133">Transmembrane helix</keyword>
<dbReference type="EMBL" id="JAZGQO010000001">
    <property type="protein sequence ID" value="KAK6195561.1"/>
    <property type="molecule type" value="Genomic_DNA"/>
</dbReference>
<evidence type="ECO:0000256" key="1">
    <source>
        <dbReference type="SAM" id="Phobius"/>
    </source>
</evidence>
<keyword evidence="3" id="KW-1185">Reference proteome</keyword>
<name>A0AAN8KG94_PATCE</name>
<dbReference type="AlphaFoldDB" id="A0AAN8KG94"/>
<accession>A0AAN8KG94</accession>
<protein>
    <submittedName>
        <fullName evidence="2">Uncharacterized protein</fullName>
    </submittedName>
</protein>
<sequence length="140" mass="16242">MSSDEKSPTTILPIYHTDIHLLKSQNAIKKLKRNFQILQVFLLFTVVLLMLNTLVSYLRFEGLASEMTRISKYHRNSRYELHPEMVPTEKPLQYLSPENGNTKMMDLGYLLFGRMLNKLGSSTHSESQPNEENSIVIFSY</sequence>
<reference evidence="2 3" key="1">
    <citation type="submission" date="2024-01" db="EMBL/GenBank/DDBJ databases">
        <title>The genome of the rayed Mediterranean limpet Patella caerulea (Linnaeus, 1758).</title>
        <authorList>
            <person name="Anh-Thu Weber A."/>
            <person name="Halstead-Nussloch G."/>
        </authorList>
    </citation>
    <scope>NUCLEOTIDE SEQUENCE [LARGE SCALE GENOMIC DNA]</scope>
    <source>
        <strain evidence="2">AATW-2023a</strain>
        <tissue evidence="2">Whole specimen</tissue>
    </source>
</reference>
<comment type="caution">
    <text evidence="2">The sequence shown here is derived from an EMBL/GenBank/DDBJ whole genome shotgun (WGS) entry which is preliminary data.</text>
</comment>
<feature type="transmembrane region" description="Helical" evidence="1">
    <location>
        <begin position="37"/>
        <end position="60"/>
    </location>
</feature>
<evidence type="ECO:0000313" key="3">
    <source>
        <dbReference type="Proteomes" id="UP001347796"/>
    </source>
</evidence>
<gene>
    <name evidence="2" type="ORF">SNE40_000967</name>
</gene>
<dbReference type="Proteomes" id="UP001347796">
    <property type="component" value="Unassembled WGS sequence"/>
</dbReference>
<keyword evidence="1" id="KW-0812">Transmembrane</keyword>
<proteinExistence type="predicted"/>